<proteinExistence type="predicted"/>
<dbReference type="AlphaFoldDB" id="A0A9N9LMT7"/>
<dbReference type="OrthoDB" id="10429593at2759"/>
<protein>
    <submittedName>
        <fullName evidence="1">Uncharacterized protein</fullName>
    </submittedName>
</protein>
<keyword evidence="2" id="KW-1185">Reference proteome</keyword>
<evidence type="ECO:0000313" key="2">
    <source>
        <dbReference type="Proteomes" id="UP000701801"/>
    </source>
</evidence>
<evidence type="ECO:0000313" key="1">
    <source>
        <dbReference type="EMBL" id="CAG8975955.1"/>
    </source>
</evidence>
<organism evidence="1 2">
    <name type="scientific">Hymenoscyphus albidus</name>
    <dbReference type="NCBI Taxonomy" id="595503"/>
    <lineage>
        <taxon>Eukaryota</taxon>
        <taxon>Fungi</taxon>
        <taxon>Dikarya</taxon>
        <taxon>Ascomycota</taxon>
        <taxon>Pezizomycotina</taxon>
        <taxon>Leotiomycetes</taxon>
        <taxon>Helotiales</taxon>
        <taxon>Helotiaceae</taxon>
        <taxon>Hymenoscyphus</taxon>
    </lineage>
</organism>
<gene>
    <name evidence="1" type="ORF">HYALB_00007086</name>
</gene>
<dbReference type="Proteomes" id="UP000701801">
    <property type="component" value="Unassembled WGS sequence"/>
</dbReference>
<comment type="caution">
    <text evidence="1">The sequence shown here is derived from an EMBL/GenBank/DDBJ whole genome shotgun (WGS) entry which is preliminary data.</text>
</comment>
<name>A0A9N9LMT7_9HELO</name>
<dbReference type="EMBL" id="CAJVRM010000156">
    <property type="protein sequence ID" value="CAG8975955.1"/>
    <property type="molecule type" value="Genomic_DNA"/>
</dbReference>
<sequence length="129" mass="14750">MQCQWRRHRSQMRRAATVIALCQPFGSSDARRDMEMIAIWFHSELQDSGQMEFTRFSGIYPQAVVDVRGLKAMCRGTVPGKAVDNWEQPRFRVQTGGLADWQTGLGRSWAADKFLPDPKSTSFDNDHDL</sequence>
<reference evidence="1" key="1">
    <citation type="submission" date="2021-07" db="EMBL/GenBank/DDBJ databases">
        <authorList>
            <person name="Durling M."/>
        </authorList>
    </citation>
    <scope>NUCLEOTIDE SEQUENCE</scope>
</reference>
<accession>A0A9N9LMT7</accession>